<feature type="signal peptide" evidence="2">
    <location>
        <begin position="1"/>
        <end position="26"/>
    </location>
</feature>
<sequence>MKRFKNPVLALSLSVGALLWAPQAFAAGPSCERRCADDKAKFEKVCKEKAKNAIPYCMKVAGQARDKCMNQCRTGKKGGGDTKMEAPGEEDAH</sequence>
<evidence type="ECO:0008006" key="5">
    <source>
        <dbReference type="Google" id="ProtNLM"/>
    </source>
</evidence>
<gene>
    <name evidence="3" type="ORF">GTZ93_04975</name>
</gene>
<evidence type="ECO:0000313" key="4">
    <source>
        <dbReference type="Proteomes" id="UP000537825"/>
    </source>
</evidence>
<comment type="caution">
    <text evidence="3">The sequence shown here is derived from an EMBL/GenBank/DDBJ whole genome shotgun (WGS) entry which is preliminary data.</text>
</comment>
<evidence type="ECO:0000313" key="3">
    <source>
        <dbReference type="EMBL" id="NBC39173.1"/>
    </source>
</evidence>
<dbReference type="EMBL" id="JAAAPK010000001">
    <property type="protein sequence ID" value="NBC39173.1"/>
    <property type="molecule type" value="Genomic_DNA"/>
</dbReference>
<organism evidence="3 4">
    <name type="scientific">Corallococcus exiguus</name>
    <dbReference type="NCBI Taxonomy" id="83462"/>
    <lineage>
        <taxon>Bacteria</taxon>
        <taxon>Pseudomonadati</taxon>
        <taxon>Myxococcota</taxon>
        <taxon>Myxococcia</taxon>
        <taxon>Myxococcales</taxon>
        <taxon>Cystobacterineae</taxon>
        <taxon>Myxococcaceae</taxon>
        <taxon>Corallococcus</taxon>
    </lineage>
</organism>
<evidence type="ECO:0000256" key="1">
    <source>
        <dbReference type="SAM" id="MobiDB-lite"/>
    </source>
</evidence>
<feature type="region of interest" description="Disordered" evidence="1">
    <location>
        <begin position="73"/>
        <end position="93"/>
    </location>
</feature>
<keyword evidence="4" id="KW-1185">Reference proteome</keyword>
<keyword evidence="2" id="KW-0732">Signal</keyword>
<feature type="compositionally biased region" description="Basic and acidic residues" evidence="1">
    <location>
        <begin position="78"/>
        <end position="93"/>
    </location>
</feature>
<reference evidence="3 4" key="1">
    <citation type="submission" date="2020-01" db="EMBL/GenBank/DDBJ databases">
        <title>The draft genome sequence of Corallococcus exiguus DSM 14696.</title>
        <authorList>
            <person name="Zhang X."/>
            <person name="Zhu H."/>
        </authorList>
    </citation>
    <scope>NUCLEOTIDE SEQUENCE [LARGE SCALE GENOMIC DNA]</scope>
    <source>
        <strain evidence="3 4">DSM 14696</strain>
    </source>
</reference>
<dbReference type="AlphaFoldDB" id="A0A7Y1SB76"/>
<accession>A0A7Y1SB76</accession>
<evidence type="ECO:0000256" key="2">
    <source>
        <dbReference type="SAM" id="SignalP"/>
    </source>
</evidence>
<protein>
    <recommendedName>
        <fullName evidence="5">Cys-rich protein</fullName>
    </recommendedName>
</protein>
<dbReference type="RefSeq" id="WP_139923038.1">
    <property type="nucleotide sequence ID" value="NZ_CBCSLE010000219.1"/>
</dbReference>
<dbReference type="Proteomes" id="UP000537825">
    <property type="component" value="Unassembled WGS sequence"/>
</dbReference>
<feature type="chain" id="PRO_5031525483" description="Cys-rich protein" evidence="2">
    <location>
        <begin position="27"/>
        <end position="93"/>
    </location>
</feature>
<name>A0A7Y1SB76_9BACT</name>
<proteinExistence type="predicted"/>